<evidence type="ECO:0000313" key="2">
    <source>
        <dbReference type="EMBL" id="CAK7238151.1"/>
    </source>
</evidence>
<evidence type="ECO:0000313" key="3">
    <source>
        <dbReference type="Proteomes" id="UP001642482"/>
    </source>
</evidence>
<feature type="compositionally biased region" description="Acidic residues" evidence="1">
    <location>
        <begin position="69"/>
        <end position="85"/>
    </location>
</feature>
<name>A0ABP0D1R5_9PEZI</name>
<dbReference type="InterPro" id="IPR029063">
    <property type="entry name" value="SAM-dependent_MTases_sf"/>
</dbReference>
<feature type="compositionally biased region" description="Low complexity" evidence="1">
    <location>
        <begin position="100"/>
        <end position="123"/>
    </location>
</feature>
<dbReference type="Proteomes" id="UP001642482">
    <property type="component" value="Unassembled WGS sequence"/>
</dbReference>
<sequence length="505" mass="53988">MHYVRLLRPPNVVKAPSSSRPDQKSGSSSLGLVLTITTDLGESFLWPDSPVGLAVELLIETVERQCDGEGGDDAESDSDGNEDEVEKPLPKETVKTNVFKLPLAAPSQAPAAKAGKPGKPPKAVVGSSDALSWNGGMRVLKLEAKLPKEAESLLCSSPSSSSSSTGKNLKRRICIRTADKSLSATHIQHLTKPKSAGNGDEGGLIMPLWVDVPATADEAFPHVALRQLLLHDEVLKMDSATPEACVEVEEEIGESIARHVWDAGLVAVTFLADTCLGQSTSRKRPREEDGDNKADTTTPISLPDALRSILLHQPKQAKDKTLRVLEVGSGVGILGIGLAAIVQEAGRRSTATTDDDNAMFLLTDLPEAEEHARANIARSGLSSLEYENLDWEDGRQGHFGPAVAGKGDDAGTVWDLVVLSDCTYNVDMLPALVETLTALPSSTTKGTKAKKPSVLLARKPRHASEEALFSLMTEHGWTVRASSEVPLPVLDNDAQVVELYLYEKA</sequence>
<keyword evidence="3" id="KW-1185">Reference proteome</keyword>
<dbReference type="Gene3D" id="3.40.50.150">
    <property type="entry name" value="Vaccinia Virus protein VP39"/>
    <property type="match status" value="1"/>
</dbReference>
<feature type="compositionally biased region" description="Polar residues" evidence="1">
    <location>
        <begin position="16"/>
        <end position="30"/>
    </location>
</feature>
<dbReference type="EMBL" id="CAWUHD010000210">
    <property type="protein sequence ID" value="CAK7238151.1"/>
    <property type="molecule type" value="Genomic_DNA"/>
</dbReference>
<dbReference type="InterPro" id="IPR019410">
    <property type="entry name" value="Methyltransf_16"/>
</dbReference>
<protein>
    <submittedName>
        <fullName evidence="2">Uncharacterized protein</fullName>
    </submittedName>
</protein>
<comment type="caution">
    <text evidence="2">The sequence shown here is derived from an EMBL/GenBank/DDBJ whole genome shotgun (WGS) entry which is preliminary data.</text>
</comment>
<dbReference type="PANTHER" id="PTHR14614:SF132">
    <property type="entry name" value="PROTEIN-LYSINE METHYLTRANSFERASE C42C1.13"/>
    <property type="match status" value="1"/>
</dbReference>
<proteinExistence type="predicted"/>
<gene>
    <name evidence="2" type="ORF">SEUCBS140593_010377</name>
</gene>
<dbReference type="PANTHER" id="PTHR14614">
    <property type="entry name" value="HEPATOCELLULAR CARCINOMA-ASSOCIATED ANTIGEN"/>
    <property type="match status" value="1"/>
</dbReference>
<organism evidence="2 3">
    <name type="scientific">Sporothrix eucalyptigena</name>
    <dbReference type="NCBI Taxonomy" id="1812306"/>
    <lineage>
        <taxon>Eukaryota</taxon>
        <taxon>Fungi</taxon>
        <taxon>Dikarya</taxon>
        <taxon>Ascomycota</taxon>
        <taxon>Pezizomycotina</taxon>
        <taxon>Sordariomycetes</taxon>
        <taxon>Sordariomycetidae</taxon>
        <taxon>Ophiostomatales</taxon>
        <taxon>Ophiostomataceae</taxon>
        <taxon>Sporothrix</taxon>
    </lineage>
</organism>
<accession>A0ABP0D1R5</accession>
<feature type="region of interest" description="Disordered" evidence="1">
    <location>
        <begin position="1"/>
        <end position="30"/>
    </location>
</feature>
<feature type="region of interest" description="Disordered" evidence="1">
    <location>
        <begin position="67"/>
        <end position="127"/>
    </location>
</feature>
<feature type="region of interest" description="Disordered" evidence="1">
    <location>
        <begin position="279"/>
        <end position="300"/>
    </location>
</feature>
<dbReference type="SUPFAM" id="SSF53335">
    <property type="entry name" value="S-adenosyl-L-methionine-dependent methyltransferases"/>
    <property type="match status" value="1"/>
</dbReference>
<reference evidence="2 3" key="1">
    <citation type="submission" date="2024-01" db="EMBL/GenBank/DDBJ databases">
        <authorList>
            <person name="Allen C."/>
            <person name="Tagirdzhanova G."/>
        </authorList>
    </citation>
    <scope>NUCLEOTIDE SEQUENCE [LARGE SCALE GENOMIC DNA]</scope>
</reference>
<evidence type="ECO:0000256" key="1">
    <source>
        <dbReference type="SAM" id="MobiDB-lite"/>
    </source>
</evidence>
<dbReference type="Pfam" id="PF10294">
    <property type="entry name" value="Methyltransf_16"/>
    <property type="match status" value="1"/>
</dbReference>
<feature type="compositionally biased region" description="Basic and acidic residues" evidence="1">
    <location>
        <begin position="285"/>
        <end position="294"/>
    </location>
</feature>